<accession>A0A0H4X9J3</accession>
<keyword evidence="3 5" id="KW-0819">tRNA processing</keyword>
<evidence type="ECO:0000256" key="1">
    <source>
        <dbReference type="ARBA" id="ARBA00000385"/>
    </source>
</evidence>
<gene>
    <name evidence="5" type="primary">truB</name>
    <name evidence="8" type="ORF">A176_007167</name>
</gene>
<dbReference type="Pfam" id="PF01509">
    <property type="entry name" value="TruB_N"/>
    <property type="match status" value="1"/>
</dbReference>
<dbReference type="PATRIC" id="fig|1297742.4.peg.7286"/>
<sequence length="303" mass="33042">MGGKLSPGIYRVHKPVGATSFSVVQQFIAEAQAAQPGKRIPVCHGGTLDPFAEGLLLVLVGQAPRLFELLHAVPKTYEAEVVWGTEMDTGDLHGRPVHQGDAAGLTPERLDAALASFVGWQAQVPPTTSAKKVGGEPAYRKVHRGEHVELPPSQVYLHAARWLSHDLPGRSRLWLSCRGGYYVRALARDVGRELGCGAHLSALKRTAIGPWEDPGPTGPRGWLHGRALLPWARVRTLTDAEVGELRRERAISASGVQPPDWALPKGFPDPEAPIRGFHQGRLTFLLRERDGALWRELELRGGL</sequence>
<dbReference type="GO" id="GO:0003723">
    <property type="term" value="F:RNA binding"/>
    <property type="evidence" value="ECO:0007669"/>
    <property type="project" value="InterPro"/>
</dbReference>
<evidence type="ECO:0000313" key="8">
    <source>
        <dbReference type="EMBL" id="AKQ70255.1"/>
    </source>
</evidence>
<evidence type="ECO:0000256" key="5">
    <source>
        <dbReference type="HAMAP-Rule" id="MF_01080"/>
    </source>
</evidence>
<dbReference type="OrthoDB" id="9802309at2"/>
<dbReference type="HAMAP" id="MF_01080">
    <property type="entry name" value="TruB_bact"/>
    <property type="match status" value="1"/>
</dbReference>
<dbReference type="Proteomes" id="UP000009026">
    <property type="component" value="Chromosome"/>
</dbReference>
<comment type="function">
    <text evidence="5">Responsible for synthesis of pseudouridine from uracil-55 in the psi GC loop of transfer RNAs.</text>
</comment>
<dbReference type="PANTHER" id="PTHR13767">
    <property type="entry name" value="TRNA-PSEUDOURIDINE SYNTHASE"/>
    <property type="match status" value="1"/>
</dbReference>
<evidence type="ECO:0000313" key="9">
    <source>
        <dbReference type="Proteomes" id="UP000009026"/>
    </source>
</evidence>
<dbReference type="GO" id="GO:0031119">
    <property type="term" value="P:tRNA pseudouridine synthesis"/>
    <property type="evidence" value="ECO:0007669"/>
    <property type="project" value="UniProtKB-UniRule"/>
</dbReference>
<evidence type="ECO:0000259" key="6">
    <source>
        <dbReference type="Pfam" id="PF01509"/>
    </source>
</evidence>
<evidence type="ECO:0000259" key="7">
    <source>
        <dbReference type="Pfam" id="PF16198"/>
    </source>
</evidence>
<proteinExistence type="inferred from homology"/>
<dbReference type="GO" id="GO:1990481">
    <property type="term" value="P:mRNA pseudouridine synthesis"/>
    <property type="evidence" value="ECO:0007669"/>
    <property type="project" value="TreeGrafter"/>
</dbReference>
<feature type="domain" description="tRNA pseudouridylate synthase B C-terminal" evidence="7">
    <location>
        <begin position="184"/>
        <end position="213"/>
    </location>
</feature>
<feature type="active site" description="Nucleophile" evidence="5">
    <location>
        <position position="49"/>
    </location>
</feature>
<comment type="catalytic activity">
    <reaction evidence="1 5">
        <text>uridine(55) in tRNA = pseudouridine(55) in tRNA</text>
        <dbReference type="Rhea" id="RHEA:42532"/>
        <dbReference type="Rhea" id="RHEA-COMP:10101"/>
        <dbReference type="Rhea" id="RHEA-COMP:10102"/>
        <dbReference type="ChEBI" id="CHEBI:65314"/>
        <dbReference type="ChEBI" id="CHEBI:65315"/>
        <dbReference type="EC" id="5.4.99.25"/>
    </reaction>
</comment>
<comment type="similarity">
    <text evidence="2 5">Belongs to the pseudouridine synthase TruB family. Type 1 subfamily.</text>
</comment>
<organism evidence="8 9">
    <name type="scientific">Pseudomyxococcus hansupus</name>
    <dbReference type="NCBI Taxonomy" id="1297742"/>
    <lineage>
        <taxon>Bacteria</taxon>
        <taxon>Pseudomonadati</taxon>
        <taxon>Myxococcota</taxon>
        <taxon>Myxococcia</taxon>
        <taxon>Myxococcales</taxon>
        <taxon>Cystobacterineae</taxon>
        <taxon>Myxococcaceae</taxon>
        <taxon>Pseudomyxococcus</taxon>
    </lineage>
</organism>
<dbReference type="EC" id="5.4.99.25" evidence="5"/>
<evidence type="ECO:0000256" key="3">
    <source>
        <dbReference type="ARBA" id="ARBA00022694"/>
    </source>
</evidence>
<dbReference type="InterPro" id="IPR014780">
    <property type="entry name" value="tRNA_psdUridine_synth_TruB"/>
</dbReference>
<keyword evidence="9" id="KW-1185">Reference proteome</keyword>
<dbReference type="RefSeq" id="WP_002638123.1">
    <property type="nucleotide sequence ID" value="NZ_CP012109.1"/>
</dbReference>
<dbReference type="InterPro" id="IPR002501">
    <property type="entry name" value="PsdUridine_synth_N"/>
</dbReference>
<dbReference type="GO" id="GO:0160148">
    <property type="term" value="F:tRNA pseudouridine(55) synthase activity"/>
    <property type="evidence" value="ECO:0007669"/>
    <property type="project" value="UniProtKB-EC"/>
</dbReference>
<evidence type="ECO:0000256" key="2">
    <source>
        <dbReference type="ARBA" id="ARBA00005642"/>
    </source>
</evidence>
<dbReference type="STRING" id="1297742.A176_007167"/>
<evidence type="ECO:0000256" key="4">
    <source>
        <dbReference type="ARBA" id="ARBA00023235"/>
    </source>
</evidence>
<dbReference type="NCBIfam" id="TIGR00431">
    <property type="entry name" value="TruB"/>
    <property type="match status" value="1"/>
</dbReference>
<keyword evidence="4 5" id="KW-0413">Isomerase</keyword>
<dbReference type="eggNOG" id="COG0130">
    <property type="taxonomic scope" value="Bacteria"/>
</dbReference>
<dbReference type="InterPro" id="IPR032819">
    <property type="entry name" value="TruB_C"/>
</dbReference>
<protein>
    <recommendedName>
        <fullName evidence="5">tRNA pseudouridine synthase B</fullName>
        <ecNumber evidence="5">5.4.99.25</ecNumber>
    </recommendedName>
    <alternativeName>
        <fullName evidence="5">tRNA pseudouridine(55) synthase</fullName>
        <shortName evidence="5">Psi55 synthase</shortName>
    </alternativeName>
    <alternativeName>
        <fullName evidence="5">tRNA pseudouridylate synthase</fullName>
    </alternativeName>
    <alternativeName>
        <fullName evidence="5">tRNA-uridine isomerase</fullName>
    </alternativeName>
</protein>
<name>A0A0H4X9J3_9BACT</name>
<dbReference type="InterPro" id="IPR020103">
    <property type="entry name" value="PsdUridine_synth_cat_dom_sf"/>
</dbReference>
<dbReference type="AlphaFoldDB" id="A0A0H4X9J3"/>
<dbReference type="Gene3D" id="3.30.2350.10">
    <property type="entry name" value="Pseudouridine synthase"/>
    <property type="match status" value="1"/>
</dbReference>
<reference evidence="8 9" key="1">
    <citation type="journal article" date="2016" name="PLoS ONE">
        <title>Complete Genome Sequence and Comparative Genomics of a Novel Myxobacterium Myxococcus hansupus.</title>
        <authorList>
            <person name="Sharma G."/>
            <person name="Narwani T."/>
            <person name="Subramanian S."/>
        </authorList>
    </citation>
    <scope>NUCLEOTIDE SEQUENCE [LARGE SCALE GENOMIC DNA]</scope>
    <source>
        <strain evidence="9">mixupus</strain>
    </source>
</reference>
<dbReference type="Pfam" id="PF16198">
    <property type="entry name" value="TruB_C_2"/>
    <property type="match status" value="1"/>
</dbReference>
<dbReference type="SUPFAM" id="SSF55120">
    <property type="entry name" value="Pseudouridine synthase"/>
    <property type="match status" value="1"/>
</dbReference>
<dbReference type="KEGG" id="mym:A176_007167"/>
<dbReference type="PANTHER" id="PTHR13767:SF2">
    <property type="entry name" value="PSEUDOURIDYLATE SYNTHASE TRUB1"/>
    <property type="match status" value="1"/>
</dbReference>
<dbReference type="EMBL" id="CP012109">
    <property type="protein sequence ID" value="AKQ70255.1"/>
    <property type="molecule type" value="Genomic_DNA"/>
</dbReference>
<feature type="domain" description="Pseudouridine synthase II N-terminal" evidence="6">
    <location>
        <begin position="42"/>
        <end position="183"/>
    </location>
</feature>